<dbReference type="InterPro" id="IPR020103">
    <property type="entry name" value="PsdUridine_synth_cat_dom_sf"/>
</dbReference>
<dbReference type="InterPro" id="IPR006145">
    <property type="entry name" value="PsdUridine_synth_RsuA/RluA"/>
</dbReference>
<dbReference type="Pfam" id="PF01479">
    <property type="entry name" value="S4"/>
    <property type="match status" value="1"/>
</dbReference>
<keyword evidence="3 5" id="KW-0413">Isomerase</keyword>
<dbReference type="HOGENOM" id="CLU_024979_13_0_4"/>
<dbReference type="InterPro" id="IPR002942">
    <property type="entry name" value="S4_RNA-bd"/>
</dbReference>
<dbReference type="InterPro" id="IPR042092">
    <property type="entry name" value="PsdUridine_s_RsuA/RluB/E/F_cat"/>
</dbReference>
<proteinExistence type="inferred from homology"/>
<evidence type="ECO:0000313" key="8">
    <source>
        <dbReference type="EMBL" id="AGF46965.1"/>
    </source>
</evidence>
<dbReference type="KEGG" id="kde:CDSE_0682"/>
<dbReference type="GO" id="GO:0000455">
    <property type="term" value="P:enzyme-directed rRNA pseudouridine synthesis"/>
    <property type="evidence" value="ECO:0007669"/>
    <property type="project" value="UniProtKB-ARBA"/>
</dbReference>
<feature type="region of interest" description="Disordered" evidence="6">
    <location>
        <begin position="381"/>
        <end position="402"/>
    </location>
</feature>
<dbReference type="PROSITE" id="PS50889">
    <property type="entry name" value="S4"/>
    <property type="match status" value="1"/>
</dbReference>
<dbReference type="Gene3D" id="3.10.290.10">
    <property type="entry name" value="RNA-binding S4 domain"/>
    <property type="match status" value="1"/>
</dbReference>
<dbReference type="GO" id="GO:0120159">
    <property type="term" value="F:rRNA pseudouridine synthase activity"/>
    <property type="evidence" value="ECO:0007669"/>
    <property type="project" value="UniProtKB-ARBA"/>
</dbReference>
<feature type="domain" description="RNA-binding S4" evidence="7">
    <location>
        <begin position="116"/>
        <end position="176"/>
    </location>
</feature>
<dbReference type="InterPro" id="IPR018496">
    <property type="entry name" value="PsdUridine_synth_RsuA/RluB_CS"/>
</dbReference>
<dbReference type="InterPro" id="IPR036986">
    <property type="entry name" value="S4_RNA-bd_sf"/>
</dbReference>
<feature type="compositionally biased region" description="Polar residues" evidence="6">
    <location>
        <begin position="381"/>
        <end position="390"/>
    </location>
</feature>
<evidence type="ECO:0000259" key="7">
    <source>
        <dbReference type="SMART" id="SM00363"/>
    </source>
</evidence>
<evidence type="ECO:0000256" key="2">
    <source>
        <dbReference type="ARBA" id="ARBA00022884"/>
    </source>
</evidence>
<gene>
    <name evidence="8" type="ORF">CDSE_0682</name>
</gene>
<keyword evidence="2 4" id="KW-0694">RNA-binding</keyword>
<dbReference type="FunFam" id="3.10.290.10:FF:000003">
    <property type="entry name" value="Pseudouridine synthase"/>
    <property type="match status" value="1"/>
</dbReference>
<dbReference type="Pfam" id="PF00849">
    <property type="entry name" value="PseudoU_synth_2"/>
    <property type="match status" value="1"/>
</dbReference>
<dbReference type="Gene3D" id="3.30.70.1560">
    <property type="entry name" value="Alpha-L RNA-binding motif"/>
    <property type="match status" value="1"/>
</dbReference>
<evidence type="ECO:0000256" key="5">
    <source>
        <dbReference type="RuleBase" id="RU003887"/>
    </source>
</evidence>
<dbReference type="SMART" id="SM00363">
    <property type="entry name" value="S4"/>
    <property type="match status" value="1"/>
</dbReference>
<accession>M1M403</accession>
<evidence type="ECO:0000256" key="3">
    <source>
        <dbReference type="ARBA" id="ARBA00023235"/>
    </source>
</evidence>
<dbReference type="NCBIfam" id="TIGR00093">
    <property type="entry name" value="pseudouridine synthase"/>
    <property type="match status" value="1"/>
</dbReference>
<dbReference type="eggNOG" id="COG1187">
    <property type="taxonomic scope" value="Bacteria"/>
</dbReference>
<dbReference type="CDD" id="cd00165">
    <property type="entry name" value="S4"/>
    <property type="match status" value="1"/>
</dbReference>
<dbReference type="GO" id="GO:0003723">
    <property type="term" value="F:RNA binding"/>
    <property type="evidence" value="ECO:0007669"/>
    <property type="project" value="UniProtKB-KW"/>
</dbReference>
<dbReference type="OrthoDB" id="9807213at2"/>
<dbReference type="STRING" id="1208919.CDSE_0682"/>
<evidence type="ECO:0000313" key="9">
    <source>
        <dbReference type="Proteomes" id="UP000011547"/>
    </source>
</evidence>
<dbReference type="SUPFAM" id="SSF55120">
    <property type="entry name" value="Pseudouridine synthase"/>
    <property type="match status" value="1"/>
</dbReference>
<dbReference type="InterPro" id="IPR050343">
    <property type="entry name" value="RsuA_PseudoU_synthase"/>
</dbReference>
<comment type="similarity">
    <text evidence="1 5">Belongs to the pseudouridine synthase RsuA family.</text>
</comment>
<dbReference type="EMBL" id="CP003803">
    <property type="protein sequence ID" value="AGF46965.1"/>
    <property type="molecule type" value="Genomic_DNA"/>
</dbReference>
<dbReference type="RefSeq" id="WP_015396376.1">
    <property type="nucleotide sequence ID" value="NC_020294.1"/>
</dbReference>
<sequence>MTNNKNIQNSALIHNDCLEHSSESKDNLSCSRSKLRKLRTPFRRRRGDVSELSCNQDNSNFQNNLKTGNKFLLSKQNNLEVSKIKKNNFELSFLERSDHIENRLKLSSTHNDDIFPKLHKVLAELGVGSRREMEDLIIAGRISVNGAPAHVGQRVKPNDLIRLNGKLIRRISKNRTPRILVYHKPSGEIVSNKDPQGRENVFANLPKIGSGRWVSIGRLDINTEGLLIFTNSGELANYFMHPKYGFEREYAVRIIGDLSESQKKSLIDGVNLQDGLARFESLKAIGGEGVNRWYKVVLKEGRNREVRRMFEFLGITVSRLIRIRYDDVTLPRNLRRGKYYEFDESVVIALMMKIGFLKANNDIVNSNVKNNFSYNKNSCIKNTPQRSNHNMGYKNKKQNKSHDDQLIFHTSEVLTKNDNHHYDNKKVLVDKDVNHLKNESQGNYIKNNSSNYLKLSKPKHDKFTKKTRVFYGKKNSHSFVSNEDEQPINPSAHESNLGIIKSKKRNFH</sequence>
<dbReference type="InterPro" id="IPR020094">
    <property type="entry name" value="TruA/RsuA/RluB/E/F_N"/>
</dbReference>
<dbReference type="PATRIC" id="fig|1208919.3.peg.402"/>
<organism evidence="8 9">
    <name type="scientific">Candidatus Kinetoplastidibacterium desouzai TCC079E</name>
    <dbReference type="NCBI Taxonomy" id="1208919"/>
    <lineage>
        <taxon>Bacteria</taxon>
        <taxon>Pseudomonadati</taxon>
        <taxon>Pseudomonadota</taxon>
        <taxon>Betaproteobacteria</taxon>
        <taxon>Candidatus Kinetoplastidibacterium</taxon>
    </lineage>
</organism>
<dbReference type="EC" id="5.4.99.-" evidence="5"/>
<protein>
    <recommendedName>
        <fullName evidence="5">Pseudouridine synthase</fullName>
        <ecNumber evidence="5">5.4.99.-</ecNumber>
    </recommendedName>
</protein>
<evidence type="ECO:0000256" key="4">
    <source>
        <dbReference type="PROSITE-ProRule" id="PRU00182"/>
    </source>
</evidence>
<dbReference type="CDD" id="cd02556">
    <property type="entry name" value="PseudoU_synth_RluB"/>
    <property type="match status" value="1"/>
</dbReference>
<dbReference type="PANTHER" id="PTHR47683:SF3">
    <property type="entry name" value="RIBOSOMAL LARGE SUBUNIT PSEUDOURIDINE SYNTHASE B"/>
    <property type="match status" value="1"/>
</dbReference>
<evidence type="ECO:0000256" key="1">
    <source>
        <dbReference type="ARBA" id="ARBA00008348"/>
    </source>
</evidence>
<name>M1M403_9PROT</name>
<dbReference type="Proteomes" id="UP000011547">
    <property type="component" value="Chromosome"/>
</dbReference>
<dbReference type="SUPFAM" id="SSF55174">
    <property type="entry name" value="Alpha-L RNA-binding motif"/>
    <property type="match status" value="1"/>
</dbReference>
<dbReference type="PROSITE" id="PS01149">
    <property type="entry name" value="PSI_RSU"/>
    <property type="match status" value="1"/>
</dbReference>
<dbReference type="AlphaFoldDB" id="M1M403"/>
<dbReference type="InterPro" id="IPR000748">
    <property type="entry name" value="PsdUridine_synth_RsuA/RluB/E/F"/>
</dbReference>
<dbReference type="Gene3D" id="3.30.70.580">
    <property type="entry name" value="Pseudouridine synthase I, catalytic domain, N-terminal subdomain"/>
    <property type="match status" value="1"/>
</dbReference>
<dbReference type="PANTHER" id="PTHR47683">
    <property type="entry name" value="PSEUDOURIDINE SYNTHASE FAMILY PROTEIN-RELATED"/>
    <property type="match status" value="1"/>
</dbReference>
<feature type="region of interest" description="Disordered" evidence="6">
    <location>
        <begin position="478"/>
        <end position="508"/>
    </location>
</feature>
<reference evidence="8 9" key="1">
    <citation type="journal article" date="2013" name="Genome Biol. Evol.">
        <title>Genome evolution and phylogenomic analysis of candidatus kinetoplastibacterium, the betaproteobacterial endosymbionts of strigomonas and angomonas.</title>
        <authorList>
            <person name="Alves J.M."/>
            <person name="Serrano M.G."/>
            <person name="Maia da Silva F."/>
            <person name="Voegtly L.J."/>
            <person name="Matveyev A.V."/>
            <person name="Teixeira M.M."/>
            <person name="Camargo E.P."/>
            <person name="Buck G.A."/>
        </authorList>
    </citation>
    <scope>NUCLEOTIDE SEQUENCE [LARGE SCALE GENOMIC DNA]</scope>
    <source>
        <strain evidence="8 9">TCC079E</strain>
    </source>
</reference>
<evidence type="ECO:0000256" key="6">
    <source>
        <dbReference type="SAM" id="MobiDB-lite"/>
    </source>
</evidence>
<keyword evidence="9" id="KW-1185">Reference proteome</keyword>